<evidence type="ECO:0000259" key="1">
    <source>
        <dbReference type="Pfam" id="PF05685"/>
    </source>
</evidence>
<dbReference type="Gene3D" id="3.90.1570.10">
    <property type="entry name" value="tt1808, chain A"/>
    <property type="match status" value="1"/>
</dbReference>
<dbReference type="RefSeq" id="WP_085050791.1">
    <property type="nucleotide sequence ID" value="NZ_LNQR01000006.1"/>
</dbReference>
<evidence type="ECO:0000313" key="3">
    <source>
        <dbReference type="Proteomes" id="UP000060487"/>
    </source>
</evidence>
<sequence length="193" mass="21308">MSTVAVTWTYEKYLTLGDETRSEIIEGDLSMTPTPGFSHQHVTAGLLLILGHYIEKTGVGFIVTAPTDVILSDYNVVQPDLLFVAKNRRGIIKERGVFGPPDLVVEIISPSSHYRDVHVKTSLYERFGVAEFWIVNPFMKSIEVLLLSAERCYALFSDGCLMADGKEKVVSSVLAGLTVDLTEVFTESFIAEG</sequence>
<keyword evidence="3" id="KW-1185">Reference proteome</keyword>
<organism evidence="2 3">
    <name type="scientific">Candidatus Magnetominusculus xianensis</name>
    <dbReference type="NCBI Taxonomy" id="1748249"/>
    <lineage>
        <taxon>Bacteria</taxon>
        <taxon>Pseudomonadati</taxon>
        <taxon>Nitrospirota</taxon>
        <taxon>Nitrospiria</taxon>
        <taxon>Nitrospirales</taxon>
        <taxon>Nitrospiraceae</taxon>
        <taxon>Candidatus Magnetominusculus</taxon>
    </lineage>
</organism>
<feature type="domain" description="Putative restriction endonuclease" evidence="1">
    <location>
        <begin position="11"/>
        <end position="156"/>
    </location>
</feature>
<dbReference type="InterPro" id="IPR011335">
    <property type="entry name" value="Restrct_endonuc-II-like"/>
</dbReference>
<gene>
    <name evidence="2" type="ORF">ASN18_0257</name>
</gene>
<proteinExistence type="predicted"/>
<dbReference type="EMBL" id="LNQR01000006">
    <property type="protein sequence ID" value="KWT94372.1"/>
    <property type="molecule type" value="Genomic_DNA"/>
</dbReference>
<dbReference type="CDD" id="cd06260">
    <property type="entry name" value="DUF820-like"/>
    <property type="match status" value="1"/>
</dbReference>
<dbReference type="PANTHER" id="PTHR34107:SF4">
    <property type="entry name" value="SLL1222 PROTEIN"/>
    <property type="match status" value="1"/>
</dbReference>
<dbReference type="InterPro" id="IPR012296">
    <property type="entry name" value="Nuclease_put_TT1808"/>
</dbReference>
<accession>A0ABR5SJB2</accession>
<name>A0ABR5SJB2_9BACT</name>
<dbReference type="PANTHER" id="PTHR34107">
    <property type="entry name" value="SLL0198 PROTEIN-RELATED"/>
    <property type="match status" value="1"/>
</dbReference>
<comment type="caution">
    <text evidence="2">The sequence shown here is derived from an EMBL/GenBank/DDBJ whole genome shotgun (WGS) entry which is preliminary data.</text>
</comment>
<dbReference type="Pfam" id="PF05685">
    <property type="entry name" value="Uma2"/>
    <property type="match status" value="1"/>
</dbReference>
<dbReference type="InterPro" id="IPR008538">
    <property type="entry name" value="Uma2"/>
</dbReference>
<protein>
    <recommendedName>
        <fullName evidence="1">Putative restriction endonuclease domain-containing protein</fullName>
    </recommendedName>
</protein>
<dbReference type="Proteomes" id="UP000060487">
    <property type="component" value="Unassembled WGS sequence"/>
</dbReference>
<dbReference type="SUPFAM" id="SSF52980">
    <property type="entry name" value="Restriction endonuclease-like"/>
    <property type="match status" value="1"/>
</dbReference>
<reference evidence="2 3" key="1">
    <citation type="submission" date="2015-11" db="EMBL/GenBank/DDBJ databases">
        <authorList>
            <person name="Lin W."/>
        </authorList>
    </citation>
    <scope>NUCLEOTIDE SEQUENCE [LARGE SCALE GENOMIC DNA]</scope>
    <source>
        <strain evidence="2 3">HCH-1</strain>
    </source>
</reference>
<evidence type="ECO:0000313" key="2">
    <source>
        <dbReference type="EMBL" id="KWT94372.1"/>
    </source>
</evidence>